<gene>
    <name evidence="1" type="ORF">METZ01_LOCUS191018</name>
</gene>
<evidence type="ECO:0008006" key="2">
    <source>
        <dbReference type="Google" id="ProtNLM"/>
    </source>
</evidence>
<sequence>MITFSRNKVEEMVKRTGGKTSVPQIFVDDKYFGGLTELISYYKEK</sequence>
<dbReference type="Gene3D" id="3.40.30.10">
    <property type="entry name" value="Glutaredoxin"/>
    <property type="match status" value="1"/>
</dbReference>
<protein>
    <recommendedName>
        <fullName evidence="2">Glutaredoxin domain-containing protein</fullName>
    </recommendedName>
</protein>
<evidence type="ECO:0000313" key="1">
    <source>
        <dbReference type="EMBL" id="SVB38164.1"/>
    </source>
</evidence>
<dbReference type="InterPro" id="IPR036249">
    <property type="entry name" value="Thioredoxin-like_sf"/>
</dbReference>
<accession>A0A382DJJ8</accession>
<dbReference type="AlphaFoldDB" id="A0A382DJJ8"/>
<name>A0A382DJJ8_9ZZZZ</name>
<reference evidence="1" key="1">
    <citation type="submission" date="2018-05" db="EMBL/GenBank/DDBJ databases">
        <authorList>
            <person name="Lanie J.A."/>
            <person name="Ng W.-L."/>
            <person name="Kazmierczak K.M."/>
            <person name="Andrzejewski T.M."/>
            <person name="Davidsen T.M."/>
            <person name="Wayne K.J."/>
            <person name="Tettelin H."/>
            <person name="Glass J.I."/>
            <person name="Rusch D."/>
            <person name="Podicherti R."/>
            <person name="Tsui H.-C.T."/>
            <person name="Winkler M.E."/>
        </authorList>
    </citation>
    <scope>NUCLEOTIDE SEQUENCE</scope>
</reference>
<dbReference type="SUPFAM" id="SSF52833">
    <property type="entry name" value="Thioredoxin-like"/>
    <property type="match status" value="1"/>
</dbReference>
<organism evidence="1">
    <name type="scientific">marine metagenome</name>
    <dbReference type="NCBI Taxonomy" id="408172"/>
    <lineage>
        <taxon>unclassified sequences</taxon>
        <taxon>metagenomes</taxon>
        <taxon>ecological metagenomes</taxon>
    </lineage>
</organism>
<dbReference type="EMBL" id="UINC01039539">
    <property type="protein sequence ID" value="SVB38164.1"/>
    <property type="molecule type" value="Genomic_DNA"/>
</dbReference>
<proteinExistence type="predicted"/>